<comment type="caution">
    <text evidence="8">The sequence shown here is derived from an EMBL/GenBank/DDBJ whole genome shotgun (WGS) entry which is preliminary data.</text>
</comment>
<dbReference type="Pfam" id="PF01344">
    <property type="entry name" value="Kelch_1"/>
    <property type="match status" value="1"/>
</dbReference>
<keyword evidence="9" id="KW-1185">Reference proteome</keyword>
<evidence type="ECO:0000256" key="2">
    <source>
        <dbReference type="ARBA" id="ARBA00022441"/>
    </source>
</evidence>
<evidence type="ECO:0000256" key="3">
    <source>
        <dbReference type="ARBA" id="ARBA00022737"/>
    </source>
</evidence>
<sequence>MPVEVKSSGSLSCVLGYPDRFEAAVKFIRMNAGKILSQETQLLLYALEQQATKGDCKSPKPGGWGWGSAEDIAKWQSWSHLKDMNKMEAMRLYVRTVEEEQADWYSLLLLVAEMQESDQASKDAMGLAASTAVLGSWTPVPCTGAGRQPLPRYEHAAGIIGDSLFVVGGNYSGRYLNDVWILEPAKMVWSTIPTRPFKLRSHGGCYEGQCASITPATSTHSNGLENTTDDASTTVMSPLLQQEPGLPPIAGHTATTWQHTLVILGGHTKAKDAPASLPVYVMDPIGDVAVLEPTGTTLPRPRGGHTASLIGKRLYVFGGEDPHRRPLSDLWSLDLESITWTKPETTGPVPSARSAHAATSYLNRYLLLFGGGTVANCFNDLFMLDTHAIPMQWTQLSGGKKVTPRAGHSGIVIGSTWYIVGGGNNVKGCTDMLALDLTHIQSGRVSWHVVASIPIRDPLSSEGVSLALLPSIPSPGADSSAITESSTPKPDEKQHEVLISFGGYNGKYHNAVSVIKVPTVIHSEERTEIASGRSRTEDESQKPTSKPTVPSTSSSKTETTADKATAAAAAAATKPGSLPLAASSATSVAPGAITAPSPPPPSTHAEVISDLKVQLVAARRDAEAALREAAGAKEAAGHELVLLRKELNKAHVSLAEAIKGLEESKQSLSKERQKVMKLEAEIAELNKKLGAAAELQKEVESLRRMVKEAEAKKATSGVWGYLSGQ</sequence>
<dbReference type="InterPro" id="IPR015915">
    <property type="entry name" value="Kelch-typ_b-propeller"/>
</dbReference>
<dbReference type="Proteomes" id="UP000232323">
    <property type="component" value="Unassembled WGS sequence"/>
</dbReference>
<protein>
    <recommendedName>
        <fullName evidence="7">ACB domain-containing protein</fullName>
    </recommendedName>
</protein>
<proteinExistence type="inferred from homology"/>
<feature type="domain" description="ACB" evidence="7">
    <location>
        <begin position="17"/>
        <end position="106"/>
    </location>
</feature>
<dbReference type="OrthoDB" id="10251809at2759"/>
<dbReference type="PANTHER" id="PTHR46093:SF3">
    <property type="entry name" value="ACYL-COA-BINDING DOMAIN-CONTAINING PROTEIN 4"/>
    <property type="match status" value="1"/>
</dbReference>
<dbReference type="InterPro" id="IPR035984">
    <property type="entry name" value="Acyl-CoA-binding_sf"/>
</dbReference>
<dbReference type="EMBL" id="BEGY01000031">
    <property type="protein sequence ID" value="GAX78252.1"/>
    <property type="molecule type" value="Genomic_DNA"/>
</dbReference>
<dbReference type="GO" id="GO:0000062">
    <property type="term" value="F:fatty-acyl-CoA binding"/>
    <property type="evidence" value="ECO:0007669"/>
    <property type="project" value="InterPro"/>
</dbReference>
<accession>A0A250X5T3</accession>
<dbReference type="InterPro" id="IPR000582">
    <property type="entry name" value="Acyl-CoA-binding_protein"/>
</dbReference>
<comment type="similarity">
    <text evidence="1">Belongs to the ACBP family.</text>
</comment>
<feature type="region of interest" description="Disordered" evidence="6">
    <location>
        <begin position="525"/>
        <end position="582"/>
    </location>
</feature>
<keyword evidence="5" id="KW-0175">Coiled coil</keyword>
<evidence type="ECO:0000313" key="8">
    <source>
        <dbReference type="EMBL" id="GAX78252.1"/>
    </source>
</evidence>
<dbReference type="PANTHER" id="PTHR46093">
    <property type="entry name" value="ACYL-COA-BINDING DOMAIN-CONTAINING PROTEIN 5"/>
    <property type="match status" value="1"/>
</dbReference>
<dbReference type="STRING" id="1157962.A0A250X5T3"/>
<feature type="compositionally biased region" description="Low complexity" evidence="6">
    <location>
        <begin position="542"/>
        <end position="575"/>
    </location>
</feature>
<dbReference type="AlphaFoldDB" id="A0A250X5T3"/>
<feature type="compositionally biased region" description="Basic and acidic residues" evidence="6">
    <location>
        <begin position="525"/>
        <end position="541"/>
    </location>
</feature>
<name>A0A250X5T3_9CHLO</name>
<reference evidence="8 9" key="1">
    <citation type="submission" date="2017-08" db="EMBL/GenBank/DDBJ databases">
        <title>Acidophilic green algal genome provides insights into adaptation to an acidic environment.</title>
        <authorList>
            <person name="Hirooka S."/>
            <person name="Hirose Y."/>
            <person name="Kanesaki Y."/>
            <person name="Higuchi S."/>
            <person name="Fujiwara T."/>
            <person name="Onuma R."/>
            <person name="Era A."/>
            <person name="Ohbayashi R."/>
            <person name="Uzuka A."/>
            <person name="Nozaki H."/>
            <person name="Yoshikawa H."/>
            <person name="Miyagishima S.Y."/>
        </authorList>
    </citation>
    <scope>NUCLEOTIDE SEQUENCE [LARGE SCALE GENOMIC DNA]</scope>
    <source>
        <strain evidence="8 9">NIES-2499</strain>
    </source>
</reference>
<dbReference type="Gene3D" id="1.20.80.10">
    <property type="match status" value="1"/>
</dbReference>
<evidence type="ECO:0000256" key="4">
    <source>
        <dbReference type="ARBA" id="ARBA00023121"/>
    </source>
</evidence>
<dbReference type="Gene3D" id="2.120.10.80">
    <property type="entry name" value="Kelch-type beta propeller"/>
    <property type="match status" value="2"/>
</dbReference>
<dbReference type="Pfam" id="PF24681">
    <property type="entry name" value="Kelch_KLHDC2_KLHL20_DRC7"/>
    <property type="match status" value="1"/>
</dbReference>
<dbReference type="SUPFAM" id="SSF47027">
    <property type="entry name" value="Acyl-CoA binding protein"/>
    <property type="match status" value="1"/>
</dbReference>
<gene>
    <name evidence="8" type="ORF">CEUSTIGMA_g5694.t1</name>
</gene>
<evidence type="ECO:0000256" key="1">
    <source>
        <dbReference type="ARBA" id="ARBA00005567"/>
    </source>
</evidence>
<feature type="coiled-coil region" evidence="5">
    <location>
        <begin position="608"/>
        <end position="712"/>
    </location>
</feature>
<dbReference type="Pfam" id="PF00887">
    <property type="entry name" value="ACBP"/>
    <property type="match status" value="1"/>
</dbReference>
<dbReference type="SUPFAM" id="SSF117281">
    <property type="entry name" value="Kelch motif"/>
    <property type="match status" value="2"/>
</dbReference>
<evidence type="ECO:0000256" key="6">
    <source>
        <dbReference type="SAM" id="MobiDB-lite"/>
    </source>
</evidence>
<evidence type="ECO:0000259" key="7">
    <source>
        <dbReference type="PROSITE" id="PS51228"/>
    </source>
</evidence>
<dbReference type="Pfam" id="PF24922">
    <property type="entry name" value="ACBP4_C"/>
    <property type="match status" value="1"/>
</dbReference>
<keyword evidence="3" id="KW-0677">Repeat</keyword>
<dbReference type="InterPro" id="IPR006652">
    <property type="entry name" value="Kelch_1"/>
</dbReference>
<evidence type="ECO:0000256" key="5">
    <source>
        <dbReference type="SAM" id="Coils"/>
    </source>
</evidence>
<keyword evidence="4" id="KW-0446">Lipid-binding</keyword>
<dbReference type="InterPro" id="IPR056819">
    <property type="entry name" value="ACBP4-6_C"/>
</dbReference>
<dbReference type="InterPro" id="IPR014352">
    <property type="entry name" value="FERM/acyl-CoA-bd_prot_sf"/>
</dbReference>
<organism evidence="8 9">
    <name type="scientific">Chlamydomonas eustigma</name>
    <dbReference type="NCBI Taxonomy" id="1157962"/>
    <lineage>
        <taxon>Eukaryota</taxon>
        <taxon>Viridiplantae</taxon>
        <taxon>Chlorophyta</taxon>
        <taxon>core chlorophytes</taxon>
        <taxon>Chlorophyceae</taxon>
        <taxon>CS clade</taxon>
        <taxon>Chlamydomonadales</taxon>
        <taxon>Chlamydomonadaceae</taxon>
        <taxon>Chlamydomonas</taxon>
    </lineage>
</organism>
<keyword evidence="2" id="KW-0880">Kelch repeat</keyword>
<evidence type="ECO:0000313" key="9">
    <source>
        <dbReference type="Proteomes" id="UP000232323"/>
    </source>
</evidence>
<dbReference type="SMART" id="SM00612">
    <property type="entry name" value="Kelch"/>
    <property type="match status" value="2"/>
</dbReference>
<dbReference type="PROSITE" id="PS51228">
    <property type="entry name" value="ACB_2"/>
    <property type="match status" value="1"/>
</dbReference>